<sequence length="57" mass="6398">MKFPADGKDGRKRLMKIHKFPVSAMFGEEAHTLMEKSLHRACACEILMGVPGPNMPR</sequence>
<dbReference type="RefSeq" id="XP_001591213.1">
    <property type="nucleotide sequence ID" value="XM_001591163.1"/>
</dbReference>
<protein>
    <submittedName>
        <fullName evidence="1">Uncharacterized protein</fullName>
    </submittedName>
</protein>
<dbReference type="InParanoid" id="A7ER85"/>
<dbReference type="AlphaFoldDB" id="A7ER85"/>
<proteinExistence type="predicted"/>
<dbReference type="KEGG" id="ssl:SS1G_07839"/>
<dbReference type="GeneID" id="5487385"/>
<dbReference type="EMBL" id="CH476630">
    <property type="protein sequence ID" value="EDN91977.1"/>
    <property type="molecule type" value="Genomic_DNA"/>
</dbReference>
<gene>
    <name evidence="1" type="ORF">SS1G_07839</name>
</gene>
<reference evidence="2" key="1">
    <citation type="journal article" date="2011" name="PLoS Genet.">
        <title>Genomic analysis of the necrotrophic fungal pathogens Sclerotinia sclerotiorum and Botrytis cinerea.</title>
        <authorList>
            <person name="Amselem J."/>
            <person name="Cuomo C.A."/>
            <person name="van Kan J.A."/>
            <person name="Viaud M."/>
            <person name="Benito E.P."/>
            <person name="Couloux A."/>
            <person name="Coutinho P.M."/>
            <person name="de Vries R.P."/>
            <person name="Dyer P.S."/>
            <person name="Fillinger S."/>
            <person name="Fournier E."/>
            <person name="Gout L."/>
            <person name="Hahn M."/>
            <person name="Kohn L."/>
            <person name="Lapalu N."/>
            <person name="Plummer K.M."/>
            <person name="Pradier J.M."/>
            <person name="Quevillon E."/>
            <person name="Sharon A."/>
            <person name="Simon A."/>
            <person name="ten Have A."/>
            <person name="Tudzynski B."/>
            <person name="Tudzynski P."/>
            <person name="Wincker P."/>
            <person name="Andrew M."/>
            <person name="Anthouard V."/>
            <person name="Beever R.E."/>
            <person name="Beffa R."/>
            <person name="Benoit I."/>
            <person name="Bouzid O."/>
            <person name="Brault B."/>
            <person name="Chen Z."/>
            <person name="Choquer M."/>
            <person name="Collemare J."/>
            <person name="Cotton P."/>
            <person name="Danchin E.G."/>
            <person name="Da Silva C."/>
            <person name="Gautier A."/>
            <person name="Giraud C."/>
            <person name="Giraud T."/>
            <person name="Gonzalez C."/>
            <person name="Grossetete S."/>
            <person name="Guldener U."/>
            <person name="Henrissat B."/>
            <person name="Howlett B.J."/>
            <person name="Kodira C."/>
            <person name="Kretschmer M."/>
            <person name="Lappartient A."/>
            <person name="Leroch M."/>
            <person name="Levis C."/>
            <person name="Mauceli E."/>
            <person name="Neuveglise C."/>
            <person name="Oeser B."/>
            <person name="Pearson M."/>
            <person name="Poulain J."/>
            <person name="Poussereau N."/>
            <person name="Quesneville H."/>
            <person name="Rascle C."/>
            <person name="Schumacher J."/>
            <person name="Segurens B."/>
            <person name="Sexton A."/>
            <person name="Silva E."/>
            <person name="Sirven C."/>
            <person name="Soanes D.M."/>
            <person name="Talbot N.J."/>
            <person name="Templeton M."/>
            <person name="Yandava C."/>
            <person name="Yarden O."/>
            <person name="Zeng Q."/>
            <person name="Rollins J.A."/>
            <person name="Lebrun M.H."/>
            <person name="Dickman M."/>
        </authorList>
    </citation>
    <scope>NUCLEOTIDE SEQUENCE [LARGE SCALE GENOMIC DNA]</scope>
    <source>
        <strain evidence="2">ATCC 18683 / 1980 / Ss-1</strain>
    </source>
</reference>
<organism evidence="1 2">
    <name type="scientific">Sclerotinia sclerotiorum (strain ATCC 18683 / 1980 / Ss-1)</name>
    <name type="common">White mold</name>
    <name type="synonym">Whetzelinia sclerotiorum</name>
    <dbReference type="NCBI Taxonomy" id="665079"/>
    <lineage>
        <taxon>Eukaryota</taxon>
        <taxon>Fungi</taxon>
        <taxon>Dikarya</taxon>
        <taxon>Ascomycota</taxon>
        <taxon>Pezizomycotina</taxon>
        <taxon>Leotiomycetes</taxon>
        <taxon>Helotiales</taxon>
        <taxon>Sclerotiniaceae</taxon>
        <taxon>Sclerotinia</taxon>
    </lineage>
</organism>
<dbReference type="Proteomes" id="UP000001312">
    <property type="component" value="Unassembled WGS sequence"/>
</dbReference>
<keyword evidence="2" id="KW-1185">Reference proteome</keyword>
<evidence type="ECO:0000313" key="2">
    <source>
        <dbReference type="Proteomes" id="UP000001312"/>
    </source>
</evidence>
<accession>A7ER85</accession>
<evidence type="ECO:0000313" key="1">
    <source>
        <dbReference type="EMBL" id="EDN91977.1"/>
    </source>
</evidence>
<name>A7ER85_SCLS1</name>